<feature type="domain" description="AAA+ ATPase" evidence="10">
    <location>
        <begin position="243"/>
        <end position="397"/>
    </location>
</feature>
<dbReference type="InterPro" id="IPR003960">
    <property type="entry name" value="ATPase_AAA_CS"/>
</dbReference>
<dbReference type="Pfam" id="PF14363">
    <property type="entry name" value="AAA_assoc"/>
    <property type="match status" value="1"/>
</dbReference>
<keyword evidence="13" id="KW-1185">Reference proteome</keyword>
<dbReference type="Gene3D" id="6.10.280.40">
    <property type="match status" value="1"/>
</dbReference>
<dbReference type="Pfam" id="PF25568">
    <property type="entry name" value="AAA_lid_At3g28540"/>
    <property type="match status" value="1"/>
</dbReference>
<evidence type="ECO:0000256" key="2">
    <source>
        <dbReference type="ARBA" id="ARBA00007448"/>
    </source>
</evidence>
<protein>
    <recommendedName>
        <fullName evidence="10">AAA+ ATPase domain-containing protein</fullName>
    </recommendedName>
</protein>
<dbReference type="PANTHER" id="PTHR23070">
    <property type="entry name" value="BCS1 AAA-TYPE ATPASE"/>
    <property type="match status" value="1"/>
</dbReference>
<dbReference type="FunCoup" id="K3Z5B0">
    <property type="interactions" value="1044"/>
</dbReference>
<dbReference type="EMBL" id="CM003530">
    <property type="protein sequence ID" value="RCV19713.1"/>
    <property type="molecule type" value="Genomic_DNA"/>
</dbReference>
<dbReference type="InterPro" id="IPR003959">
    <property type="entry name" value="ATPase_AAA_core"/>
</dbReference>
<dbReference type="Gramene" id="KQL17452">
    <property type="protein sequence ID" value="KQL17452"/>
    <property type="gene ID" value="SETIT_021728mg"/>
</dbReference>
<evidence type="ECO:0000256" key="8">
    <source>
        <dbReference type="SAM" id="MobiDB-lite"/>
    </source>
</evidence>
<dbReference type="Proteomes" id="UP000004995">
    <property type="component" value="Unassembled WGS sequence"/>
</dbReference>
<dbReference type="HOGENOM" id="CLU_010189_0_1_1"/>
<dbReference type="OMA" id="GEVWTNT"/>
<feature type="region of interest" description="Disordered" evidence="8">
    <location>
        <begin position="313"/>
        <end position="342"/>
    </location>
</feature>
<name>K3Z5B0_SETIT</name>
<comment type="catalytic activity">
    <reaction evidence="6">
        <text>ATP + H2O = ADP + phosphate + H(+)</text>
        <dbReference type="Rhea" id="RHEA:13065"/>
        <dbReference type="ChEBI" id="CHEBI:15377"/>
        <dbReference type="ChEBI" id="CHEBI:15378"/>
        <dbReference type="ChEBI" id="CHEBI:30616"/>
        <dbReference type="ChEBI" id="CHEBI:43474"/>
        <dbReference type="ChEBI" id="CHEBI:456216"/>
    </reaction>
</comment>
<dbReference type="Pfam" id="PF00004">
    <property type="entry name" value="AAA"/>
    <property type="match status" value="1"/>
</dbReference>
<sequence>MAWVDKWTGLGSALASFLFLWSVVQSHLPAAFHHRLSTWGTNLASCFSPYLHITISEYGAERFSRTDLFLAVEAYLSDACARRARRLRAELGKDSSNLQVSVDDNDEVTDTFSGAKLWWYAAKNLPKSQVISFYPGEEERRFYQLVFHRRHRDLVVASYLPYVLAEGRAVTVRNRERRLFTNNPSSSWNPYRTRNGVWSHVPFEHPATFATLAMDPADKEAIVDDLEAFREAKDYYAKVGKPWKRGYLLYGPPGTGKSTMIAAMANYLDYDVYDLELTAVKNNTELRKLFIETTGKSIIVIEDIDCSVDLTGKRKDKKKKPDDGDGSDDKPKLPVDPDKDDSTKVTLSGLLNFIDGLWSACGGERIIIFTTNHKEKLDQALIRRGRMDKHIEMSYCSFEAFKVLAKNYLDITEHDLFGEVRRLLEETQMSPADVAENLMPMSKKKKRDTDACLAALVEALNKAKEEAAAAKAKEEAEAKEKAEAEAKEAKEKAAKEAKGEEDKGKGKTSLSTEAEMSNGDTKGSDATNDN</sequence>
<dbReference type="eggNOG" id="KOG0743">
    <property type="taxonomic scope" value="Eukaryota"/>
</dbReference>
<evidence type="ECO:0000313" key="11">
    <source>
        <dbReference type="EMBL" id="RCV19713.1"/>
    </source>
</evidence>
<evidence type="ECO:0000256" key="9">
    <source>
        <dbReference type="SAM" id="SignalP"/>
    </source>
</evidence>
<evidence type="ECO:0000256" key="1">
    <source>
        <dbReference type="ARBA" id="ARBA00001946"/>
    </source>
</evidence>
<evidence type="ECO:0000259" key="10">
    <source>
        <dbReference type="SMART" id="SM00382"/>
    </source>
</evidence>
<evidence type="ECO:0000256" key="3">
    <source>
        <dbReference type="ARBA" id="ARBA00022741"/>
    </source>
</evidence>
<dbReference type="KEGG" id="sita:101758077"/>
<comment type="cofactor">
    <cofactor evidence="1">
        <name>Mg(2+)</name>
        <dbReference type="ChEBI" id="CHEBI:18420"/>
    </cofactor>
</comment>
<dbReference type="InterPro" id="IPR058017">
    <property type="entry name" value="At3g28540-like_C"/>
</dbReference>
<dbReference type="GO" id="GO:0006950">
    <property type="term" value="P:response to stress"/>
    <property type="evidence" value="ECO:0007669"/>
    <property type="project" value="UniProtKB-ARBA"/>
</dbReference>
<dbReference type="CDD" id="cd19510">
    <property type="entry name" value="RecA-like_BCS1"/>
    <property type="match status" value="1"/>
</dbReference>
<keyword evidence="3 7" id="KW-0547">Nucleotide-binding</keyword>
<dbReference type="InterPro" id="IPR025753">
    <property type="entry name" value="AAA_N_dom"/>
</dbReference>
<evidence type="ECO:0000256" key="7">
    <source>
        <dbReference type="RuleBase" id="RU003651"/>
    </source>
</evidence>
<dbReference type="GO" id="GO:0016887">
    <property type="term" value="F:ATP hydrolysis activity"/>
    <property type="evidence" value="ECO:0007669"/>
    <property type="project" value="InterPro"/>
</dbReference>
<feature type="region of interest" description="Disordered" evidence="8">
    <location>
        <begin position="467"/>
        <end position="530"/>
    </location>
</feature>
<dbReference type="EnsemblPlants" id="KQL17452">
    <property type="protein sequence ID" value="KQL17452"/>
    <property type="gene ID" value="SETIT_021728mg"/>
</dbReference>
<reference evidence="12" key="3">
    <citation type="submission" date="2018-08" db="UniProtKB">
        <authorList>
            <consortium name="EnsemblPlants"/>
        </authorList>
    </citation>
    <scope>IDENTIFICATION</scope>
    <source>
        <strain evidence="12">Yugu1</strain>
    </source>
</reference>
<dbReference type="Gene3D" id="3.40.50.300">
    <property type="entry name" value="P-loop containing nucleotide triphosphate hydrolases"/>
    <property type="match status" value="1"/>
</dbReference>
<dbReference type="RefSeq" id="XP_004963340.1">
    <property type="nucleotide sequence ID" value="XM_004963283.3"/>
</dbReference>
<dbReference type="OrthoDB" id="10251412at2759"/>
<evidence type="ECO:0000256" key="6">
    <source>
        <dbReference type="ARBA" id="ARBA00049360"/>
    </source>
</evidence>
<accession>K3Z5B0</accession>
<feature type="compositionally biased region" description="Basic and acidic residues" evidence="8">
    <location>
        <begin position="467"/>
        <end position="505"/>
    </location>
</feature>
<gene>
    <name evidence="12" type="primary">LOC101758077</name>
    <name evidence="11" type="ORF">SETIT_3G407300v2</name>
</gene>
<feature type="compositionally biased region" description="Basic and acidic residues" evidence="8">
    <location>
        <begin position="319"/>
        <end position="342"/>
    </location>
</feature>
<feature type="signal peptide" evidence="9">
    <location>
        <begin position="1"/>
        <end position="26"/>
    </location>
</feature>
<keyword evidence="4 7" id="KW-0067">ATP-binding</keyword>
<dbReference type="GO" id="GO:0005524">
    <property type="term" value="F:ATP binding"/>
    <property type="evidence" value="ECO:0007669"/>
    <property type="project" value="UniProtKB-KW"/>
</dbReference>
<dbReference type="EMBL" id="AGNK02002153">
    <property type="status" value="NOT_ANNOTATED_CDS"/>
    <property type="molecule type" value="Genomic_DNA"/>
</dbReference>
<dbReference type="SUPFAM" id="SSF52540">
    <property type="entry name" value="P-loop containing nucleoside triphosphate hydrolases"/>
    <property type="match status" value="1"/>
</dbReference>
<keyword evidence="5" id="KW-0460">Magnesium</keyword>
<feature type="compositionally biased region" description="Polar residues" evidence="8">
    <location>
        <begin position="508"/>
        <end position="530"/>
    </location>
</feature>
<dbReference type="InterPro" id="IPR050747">
    <property type="entry name" value="Mitochondrial_chaperone_BCS1"/>
</dbReference>
<dbReference type="GeneID" id="101758077"/>
<proteinExistence type="inferred from homology"/>
<reference evidence="11 13" key="1">
    <citation type="journal article" date="2012" name="Nat. Biotechnol.">
        <title>Reference genome sequence of the model plant Setaria.</title>
        <authorList>
            <person name="Bennetzen J.L."/>
            <person name="Schmutz J."/>
            <person name="Wang H."/>
            <person name="Percifield R."/>
            <person name="Hawkins J."/>
            <person name="Pontaroli A.C."/>
            <person name="Estep M."/>
            <person name="Feng L."/>
            <person name="Vaughn J.N."/>
            <person name="Grimwood J."/>
            <person name="Jenkins J."/>
            <person name="Barry K."/>
            <person name="Lindquist E."/>
            <person name="Hellsten U."/>
            <person name="Deshpande S."/>
            <person name="Wang X."/>
            <person name="Wu X."/>
            <person name="Mitros T."/>
            <person name="Triplett J."/>
            <person name="Yang X."/>
            <person name="Ye C.Y."/>
            <person name="Mauro-Herrera M."/>
            <person name="Wang L."/>
            <person name="Li P."/>
            <person name="Sharma M."/>
            <person name="Sharma R."/>
            <person name="Ronald P.C."/>
            <person name="Panaud O."/>
            <person name="Kellogg E.A."/>
            <person name="Brutnell T.P."/>
            <person name="Doust A.N."/>
            <person name="Tuskan G.A."/>
            <person name="Rokhsar D."/>
            <person name="Devos K.M."/>
        </authorList>
    </citation>
    <scope>NUCLEOTIDE SEQUENCE [LARGE SCALE GENOMIC DNA]</scope>
    <source>
        <strain evidence="13">cv. Yugu1</strain>
        <strain evidence="11">Yugu1</strain>
    </source>
</reference>
<dbReference type="FunFam" id="3.40.50.300:FF:001122">
    <property type="entry name" value="AAA-ATPase ASD, mitochondrial"/>
    <property type="match status" value="1"/>
</dbReference>
<organism evidence="11">
    <name type="scientific">Setaria italica</name>
    <name type="common">Foxtail millet</name>
    <name type="synonym">Panicum italicum</name>
    <dbReference type="NCBI Taxonomy" id="4555"/>
    <lineage>
        <taxon>Eukaryota</taxon>
        <taxon>Viridiplantae</taxon>
        <taxon>Streptophyta</taxon>
        <taxon>Embryophyta</taxon>
        <taxon>Tracheophyta</taxon>
        <taxon>Spermatophyta</taxon>
        <taxon>Magnoliopsida</taxon>
        <taxon>Liliopsida</taxon>
        <taxon>Poales</taxon>
        <taxon>Poaceae</taxon>
        <taxon>PACMAD clade</taxon>
        <taxon>Panicoideae</taxon>
        <taxon>Panicodae</taxon>
        <taxon>Paniceae</taxon>
        <taxon>Cenchrinae</taxon>
        <taxon>Setaria</taxon>
    </lineage>
</organism>
<comment type="similarity">
    <text evidence="2">Belongs to the AAA ATPase family. BCS1 subfamily.</text>
</comment>
<evidence type="ECO:0000313" key="13">
    <source>
        <dbReference type="Proteomes" id="UP000004995"/>
    </source>
</evidence>
<reference evidence="11" key="2">
    <citation type="submission" date="2015-07" db="EMBL/GenBank/DDBJ databases">
        <authorList>
            <person name="Noorani M."/>
        </authorList>
    </citation>
    <scope>NUCLEOTIDE SEQUENCE</scope>
    <source>
        <strain evidence="11">Yugu1</strain>
    </source>
</reference>
<keyword evidence="9" id="KW-0732">Signal</keyword>
<evidence type="ECO:0000313" key="12">
    <source>
        <dbReference type="EnsemblPlants" id="KQL17452"/>
    </source>
</evidence>
<dbReference type="STRING" id="4555.K3Z5B0"/>
<dbReference type="AlphaFoldDB" id="K3Z5B0"/>
<dbReference type="InterPro" id="IPR027417">
    <property type="entry name" value="P-loop_NTPase"/>
</dbReference>
<evidence type="ECO:0000256" key="5">
    <source>
        <dbReference type="ARBA" id="ARBA00022842"/>
    </source>
</evidence>
<dbReference type="InterPro" id="IPR003593">
    <property type="entry name" value="AAA+_ATPase"/>
</dbReference>
<dbReference type="SMART" id="SM00382">
    <property type="entry name" value="AAA"/>
    <property type="match status" value="1"/>
</dbReference>
<feature type="chain" id="PRO_5010969142" description="AAA+ ATPase domain-containing protein" evidence="9">
    <location>
        <begin position="27"/>
        <end position="530"/>
    </location>
</feature>
<evidence type="ECO:0000256" key="4">
    <source>
        <dbReference type="ARBA" id="ARBA00022840"/>
    </source>
</evidence>
<dbReference type="PROSITE" id="PS00674">
    <property type="entry name" value="AAA"/>
    <property type="match status" value="1"/>
</dbReference>